<dbReference type="Gene3D" id="3.30.710.10">
    <property type="entry name" value="Potassium Channel Kv1.1, Chain A"/>
    <property type="match status" value="1"/>
</dbReference>
<dbReference type="Proteomes" id="UP000046392">
    <property type="component" value="Unplaced"/>
</dbReference>
<keyword evidence="2" id="KW-1185">Reference proteome</keyword>
<evidence type="ECO:0000313" key="3">
    <source>
        <dbReference type="WBParaSite" id="SPAL_0000290100.1"/>
    </source>
</evidence>
<dbReference type="InterPro" id="IPR000210">
    <property type="entry name" value="BTB/POZ_dom"/>
</dbReference>
<dbReference type="Pfam" id="PF00651">
    <property type="entry name" value="BTB"/>
    <property type="match status" value="1"/>
</dbReference>
<dbReference type="AlphaFoldDB" id="A0A0N5BA32"/>
<proteinExistence type="predicted"/>
<evidence type="ECO:0000313" key="2">
    <source>
        <dbReference type="Proteomes" id="UP000046392"/>
    </source>
</evidence>
<accession>A0A0N5BA32</accession>
<name>A0A0N5BA32_STREA</name>
<organism evidence="2 3">
    <name type="scientific">Strongyloides papillosus</name>
    <name type="common">Intestinal threadworm</name>
    <dbReference type="NCBI Taxonomy" id="174720"/>
    <lineage>
        <taxon>Eukaryota</taxon>
        <taxon>Metazoa</taxon>
        <taxon>Ecdysozoa</taxon>
        <taxon>Nematoda</taxon>
        <taxon>Chromadorea</taxon>
        <taxon>Rhabditida</taxon>
        <taxon>Tylenchina</taxon>
        <taxon>Panagrolaimomorpha</taxon>
        <taxon>Strongyloidoidea</taxon>
        <taxon>Strongyloididae</taxon>
        <taxon>Strongyloides</taxon>
    </lineage>
</organism>
<dbReference type="SUPFAM" id="SSF54695">
    <property type="entry name" value="POZ domain"/>
    <property type="match status" value="1"/>
</dbReference>
<evidence type="ECO:0000259" key="1">
    <source>
        <dbReference type="PROSITE" id="PS50097"/>
    </source>
</evidence>
<dbReference type="InterPro" id="IPR011333">
    <property type="entry name" value="SKP1/BTB/POZ_sf"/>
</dbReference>
<protein>
    <submittedName>
        <fullName evidence="3">BTB domain-containing protein</fullName>
    </submittedName>
</protein>
<dbReference type="WBParaSite" id="SPAL_0000290100.1">
    <property type="protein sequence ID" value="SPAL_0000290100.1"/>
    <property type="gene ID" value="SPAL_0000290100"/>
</dbReference>
<sequence>MKINFNYCVITLPAIMKVTPSQSFKYLSLSIKLYLQQIFFKLFTLYFYLNDESSKIVKRSNKINYSSSQFQSASLLGHGDKVDVAEFSDCIIRVGDIEIKCHKVVLTSRSAVFCDIFNIALDKPGTNVIEMKNFSVEVVRKTN</sequence>
<dbReference type="PROSITE" id="PS50097">
    <property type="entry name" value="BTB"/>
    <property type="match status" value="1"/>
</dbReference>
<reference evidence="3" key="1">
    <citation type="submission" date="2017-02" db="UniProtKB">
        <authorList>
            <consortium name="WormBaseParasite"/>
        </authorList>
    </citation>
    <scope>IDENTIFICATION</scope>
</reference>
<feature type="domain" description="BTB" evidence="1">
    <location>
        <begin position="88"/>
        <end position="143"/>
    </location>
</feature>
<dbReference type="CDD" id="cd18186">
    <property type="entry name" value="BTB_POZ_ZBTB_KLHL-like"/>
    <property type="match status" value="1"/>
</dbReference>